<dbReference type="InterPro" id="IPR013783">
    <property type="entry name" value="Ig-like_fold"/>
</dbReference>
<feature type="chain" id="PRO_5034164774" description="Immunoglobulin C1-set domain-containing protein" evidence="2">
    <location>
        <begin position="20"/>
        <end position="105"/>
    </location>
</feature>
<keyword evidence="2" id="KW-0732">Signal</keyword>
<dbReference type="Ensembl" id="ENSOTST00005034577.2">
    <property type="protein sequence ID" value="ENSOTSP00005031929.1"/>
    <property type="gene ID" value="ENSOTSG00005015014.2"/>
</dbReference>
<evidence type="ECO:0000313" key="5">
    <source>
        <dbReference type="Proteomes" id="UP000694402"/>
    </source>
</evidence>
<protein>
    <recommendedName>
        <fullName evidence="3">Immunoglobulin C1-set domain-containing protein</fullName>
    </recommendedName>
</protein>
<dbReference type="InterPro" id="IPR036179">
    <property type="entry name" value="Ig-like_dom_sf"/>
</dbReference>
<evidence type="ECO:0000259" key="3">
    <source>
        <dbReference type="Pfam" id="PF07654"/>
    </source>
</evidence>
<dbReference type="InterPro" id="IPR050160">
    <property type="entry name" value="MHC/Immunoglobulin"/>
</dbReference>
<sequence length="105" mass="11473">MKSILSIVVLGLIYSAVEAKESHPKVQVYSRNPGEHGKDNTLICHVSGFHPPDISIHQRRGVHLQSPPPEESEDLHLGNKTHIFTLLSEQAAIPSVVVQSVPALN</sequence>
<dbReference type="GeneTree" id="ENSGT00940000165013"/>
<dbReference type="PANTHER" id="PTHR19944:SF62">
    <property type="entry name" value="BETA-2-MICROGLOBULIN"/>
    <property type="match status" value="1"/>
</dbReference>
<accession>A0A8C8LP65</accession>
<keyword evidence="5" id="KW-1185">Reference proteome</keyword>
<name>A0A8C8LP65_ONCTS</name>
<proteinExistence type="predicted"/>
<evidence type="ECO:0000313" key="4">
    <source>
        <dbReference type="Ensembl" id="ENSOTSP00005031929.1"/>
    </source>
</evidence>
<evidence type="ECO:0000256" key="1">
    <source>
        <dbReference type="ARBA" id="ARBA00023319"/>
    </source>
</evidence>
<dbReference type="SUPFAM" id="SSF48726">
    <property type="entry name" value="Immunoglobulin"/>
    <property type="match status" value="1"/>
</dbReference>
<feature type="domain" description="Immunoglobulin C1-set" evidence="3">
    <location>
        <begin position="26"/>
        <end position="58"/>
    </location>
</feature>
<dbReference type="Gene3D" id="2.60.40.10">
    <property type="entry name" value="Immunoglobulins"/>
    <property type="match status" value="1"/>
</dbReference>
<evidence type="ECO:0000256" key="2">
    <source>
        <dbReference type="SAM" id="SignalP"/>
    </source>
</evidence>
<dbReference type="Proteomes" id="UP000694402">
    <property type="component" value="Unassembled WGS sequence"/>
</dbReference>
<gene>
    <name evidence="4" type="primary">LOC112239310</name>
</gene>
<reference evidence="4" key="2">
    <citation type="submission" date="2025-09" db="UniProtKB">
        <authorList>
            <consortium name="Ensembl"/>
        </authorList>
    </citation>
    <scope>IDENTIFICATION</scope>
</reference>
<keyword evidence="1" id="KW-0393">Immunoglobulin domain</keyword>
<reference evidence="4" key="1">
    <citation type="submission" date="2025-08" db="UniProtKB">
        <authorList>
            <consortium name="Ensembl"/>
        </authorList>
    </citation>
    <scope>IDENTIFICATION</scope>
</reference>
<dbReference type="InterPro" id="IPR003597">
    <property type="entry name" value="Ig_C1-set"/>
</dbReference>
<dbReference type="AlphaFoldDB" id="A0A8C8LP65"/>
<feature type="signal peptide" evidence="2">
    <location>
        <begin position="1"/>
        <end position="19"/>
    </location>
</feature>
<dbReference type="PANTHER" id="PTHR19944">
    <property type="entry name" value="MHC CLASS II-RELATED"/>
    <property type="match status" value="1"/>
</dbReference>
<organism evidence="4 5">
    <name type="scientific">Oncorhynchus tshawytscha</name>
    <name type="common">Chinook salmon</name>
    <name type="synonym">Salmo tshawytscha</name>
    <dbReference type="NCBI Taxonomy" id="74940"/>
    <lineage>
        <taxon>Eukaryota</taxon>
        <taxon>Metazoa</taxon>
        <taxon>Chordata</taxon>
        <taxon>Craniata</taxon>
        <taxon>Vertebrata</taxon>
        <taxon>Euteleostomi</taxon>
        <taxon>Actinopterygii</taxon>
        <taxon>Neopterygii</taxon>
        <taxon>Teleostei</taxon>
        <taxon>Protacanthopterygii</taxon>
        <taxon>Salmoniformes</taxon>
        <taxon>Salmonidae</taxon>
        <taxon>Salmoninae</taxon>
        <taxon>Oncorhynchus</taxon>
    </lineage>
</organism>
<dbReference type="Pfam" id="PF07654">
    <property type="entry name" value="C1-set"/>
    <property type="match status" value="1"/>
</dbReference>